<evidence type="ECO:0000259" key="1">
    <source>
        <dbReference type="Pfam" id="PF18962"/>
    </source>
</evidence>
<dbReference type="NCBIfam" id="TIGR04183">
    <property type="entry name" value="Por_Secre_tail"/>
    <property type="match status" value="1"/>
</dbReference>
<organism evidence="2">
    <name type="scientific">hydrothermal vent metagenome</name>
    <dbReference type="NCBI Taxonomy" id="652676"/>
    <lineage>
        <taxon>unclassified sequences</taxon>
        <taxon>metagenomes</taxon>
        <taxon>ecological metagenomes</taxon>
    </lineage>
</organism>
<dbReference type="Pfam" id="PF18962">
    <property type="entry name" value="Por_Secre_tail"/>
    <property type="match status" value="1"/>
</dbReference>
<dbReference type="InterPro" id="IPR026444">
    <property type="entry name" value="Secre_tail"/>
</dbReference>
<evidence type="ECO:0000313" key="2">
    <source>
        <dbReference type="EMBL" id="VAW25553.1"/>
    </source>
</evidence>
<accession>A0A3B0UB67</accession>
<protein>
    <recommendedName>
        <fullName evidence="1">Secretion system C-terminal sorting domain-containing protein</fullName>
    </recommendedName>
</protein>
<feature type="domain" description="Secretion system C-terminal sorting" evidence="1">
    <location>
        <begin position="43"/>
        <end position="118"/>
    </location>
</feature>
<name>A0A3B0UB67_9ZZZZ</name>
<gene>
    <name evidence="2" type="ORF">MNBD_BACTEROID04-479</name>
</gene>
<reference evidence="2" key="1">
    <citation type="submission" date="2018-06" db="EMBL/GenBank/DDBJ databases">
        <authorList>
            <person name="Zhirakovskaya E."/>
        </authorList>
    </citation>
    <scope>NUCLEOTIDE SEQUENCE</scope>
</reference>
<proteinExistence type="predicted"/>
<sequence>MKKLLLITFLLIFSFSFAQQNGKSGIAVSKNEPLPTLSSVSAYPNPFRSTTRINFRSTKVQLIEFSLKNLLGKTVYLEQINSKIGYNTIPFNRANLTKGMYIYTLQTESEIISKRLIIR</sequence>
<dbReference type="EMBL" id="UOER01000442">
    <property type="protein sequence ID" value="VAW25553.1"/>
    <property type="molecule type" value="Genomic_DNA"/>
</dbReference>
<dbReference type="AlphaFoldDB" id="A0A3B0UB67"/>